<organism evidence="1 2">
    <name type="scientific">Pisum sativum</name>
    <name type="common">Garden pea</name>
    <name type="synonym">Lathyrus oleraceus</name>
    <dbReference type="NCBI Taxonomy" id="3888"/>
    <lineage>
        <taxon>Eukaryota</taxon>
        <taxon>Viridiplantae</taxon>
        <taxon>Streptophyta</taxon>
        <taxon>Embryophyta</taxon>
        <taxon>Tracheophyta</taxon>
        <taxon>Spermatophyta</taxon>
        <taxon>Magnoliopsida</taxon>
        <taxon>eudicotyledons</taxon>
        <taxon>Gunneridae</taxon>
        <taxon>Pentapetalae</taxon>
        <taxon>rosids</taxon>
        <taxon>fabids</taxon>
        <taxon>Fabales</taxon>
        <taxon>Fabaceae</taxon>
        <taxon>Papilionoideae</taxon>
        <taxon>50 kb inversion clade</taxon>
        <taxon>NPAAA clade</taxon>
        <taxon>Hologalegina</taxon>
        <taxon>IRL clade</taxon>
        <taxon>Fabeae</taxon>
        <taxon>Lathyrus</taxon>
    </lineage>
</organism>
<accession>A0A9D4WMF6</accession>
<comment type="caution">
    <text evidence="1">The sequence shown here is derived from an EMBL/GenBank/DDBJ whole genome shotgun (WGS) entry which is preliminary data.</text>
</comment>
<dbReference type="Proteomes" id="UP001058974">
    <property type="component" value="Chromosome 5"/>
</dbReference>
<dbReference type="EMBL" id="JAMSHJ010000005">
    <property type="protein sequence ID" value="KAI5404457.1"/>
    <property type="molecule type" value="Genomic_DNA"/>
</dbReference>
<gene>
    <name evidence="1" type="ORF">KIW84_051573</name>
</gene>
<evidence type="ECO:0000313" key="1">
    <source>
        <dbReference type="EMBL" id="KAI5404457.1"/>
    </source>
</evidence>
<protein>
    <submittedName>
        <fullName evidence="1">Uncharacterized protein</fullName>
    </submittedName>
</protein>
<evidence type="ECO:0000313" key="2">
    <source>
        <dbReference type="Proteomes" id="UP001058974"/>
    </source>
</evidence>
<keyword evidence="2" id="KW-1185">Reference proteome</keyword>
<name>A0A9D4WMF6_PEA</name>
<dbReference type="AlphaFoldDB" id="A0A9D4WMF6"/>
<proteinExistence type="predicted"/>
<dbReference type="Gramene" id="Psat05G0157300-T1">
    <property type="protein sequence ID" value="KAI5404457.1"/>
    <property type="gene ID" value="KIW84_051573"/>
</dbReference>
<sequence length="138" mass="15836">MDVYFNVVTCESVYKGILGRKILATLDVVASLVYLKLKYHNDFGQPMLIPDLLLIPLFNFAIELHMPMDDTFLLDLMDEPRENLNTKDKEVKRHMFSLSNPSSRDKQVGSDTIYKDVICDSRNTLHNGVNQLVRKSDS</sequence>
<reference evidence="1 2" key="1">
    <citation type="journal article" date="2022" name="Nat. Genet.">
        <title>Improved pea reference genome and pan-genome highlight genomic features and evolutionary characteristics.</title>
        <authorList>
            <person name="Yang T."/>
            <person name="Liu R."/>
            <person name="Luo Y."/>
            <person name="Hu S."/>
            <person name="Wang D."/>
            <person name="Wang C."/>
            <person name="Pandey M.K."/>
            <person name="Ge S."/>
            <person name="Xu Q."/>
            <person name="Li N."/>
            <person name="Li G."/>
            <person name="Huang Y."/>
            <person name="Saxena R.K."/>
            <person name="Ji Y."/>
            <person name="Li M."/>
            <person name="Yan X."/>
            <person name="He Y."/>
            <person name="Liu Y."/>
            <person name="Wang X."/>
            <person name="Xiang C."/>
            <person name="Varshney R.K."/>
            <person name="Ding H."/>
            <person name="Gao S."/>
            <person name="Zong X."/>
        </authorList>
    </citation>
    <scope>NUCLEOTIDE SEQUENCE [LARGE SCALE GENOMIC DNA]</scope>
    <source>
        <strain evidence="1 2">cv. Zhongwan 6</strain>
    </source>
</reference>